<dbReference type="FunFam" id="3.40.50.300:FF:001447">
    <property type="entry name" value="Ras-related protein Rab-1B"/>
    <property type="match status" value="1"/>
</dbReference>
<comment type="similarity">
    <text evidence="2">Belongs to the small GTPase superfamily. Rho family.</text>
</comment>
<evidence type="ECO:0000313" key="6">
    <source>
        <dbReference type="Proteomes" id="UP000014680"/>
    </source>
</evidence>
<dbReference type="Gene3D" id="3.40.50.300">
    <property type="entry name" value="P-loop containing nucleotide triphosphate hydrolases"/>
    <property type="match status" value="1"/>
</dbReference>
<dbReference type="VEuPathDB" id="AmoebaDB:EIN_008870"/>
<name>A0A0A1TYP2_ENTIV</name>
<evidence type="ECO:0008006" key="7">
    <source>
        <dbReference type="Google" id="ProtNLM"/>
    </source>
</evidence>
<dbReference type="GO" id="GO:0003924">
    <property type="term" value="F:GTPase activity"/>
    <property type="evidence" value="ECO:0007669"/>
    <property type="project" value="InterPro"/>
</dbReference>
<accession>A0A0A1TYP2</accession>
<evidence type="ECO:0000256" key="1">
    <source>
        <dbReference type="ARBA" id="ARBA00006270"/>
    </source>
</evidence>
<evidence type="ECO:0000256" key="4">
    <source>
        <dbReference type="ARBA" id="ARBA00023134"/>
    </source>
</evidence>
<evidence type="ECO:0000256" key="3">
    <source>
        <dbReference type="ARBA" id="ARBA00022741"/>
    </source>
</evidence>
<dbReference type="AlphaFoldDB" id="A0A0A1TYP2"/>
<proteinExistence type="inferred from homology"/>
<dbReference type="PROSITE" id="PS51419">
    <property type="entry name" value="RAB"/>
    <property type="match status" value="1"/>
</dbReference>
<dbReference type="NCBIfam" id="TIGR00231">
    <property type="entry name" value="small_GTP"/>
    <property type="match status" value="1"/>
</dbReference>
<dbReference type="Proteomes" id="UP000014680">
    <property type="component" value="Unassembled WGS sequence"/>
</dbReference>
<dbReference type="OMA" id="MNGQITH"/>
<reference evidence="5 6" key="1">
    <citation type="submission" date="2012-10" db="EMBL/GenBank/DDBJ databases">
        <authorList>
            <person name="Zafar N."/>
            <person name="Inman J."/>
            <person name="Hall N."/>
            <person name="Lorenzi H."/>
            <person name="Caler E."/>
        </authorList>
    </citation>
    <scope>NUCLEOTIDE SEQUENCE [LARGE SCALE GENOMIC DNA]</scope>
    <source>
        <strain evidence="5 6">IP1</strain>
    </source>
</reference>
<dbReference type="GO" id="GO:0007165">
    <property type="term" value="P:signal transduction"/>
    <property type="evidence" value="ECO:0007669"/>
    <property type="project" value="InterPro"/>
</dbReference>
<organism evidence="5 6">
    <name type="scientific">Entamoeba invadens IP1</name>
    <dbReference type="NCBI Taxonomy" id="370355"/>
    <lineage>
        <taxon>Eukaryota</taxon>
        <taxon>Amoebozoa</taxon>
        <taxon>Evosea</taxon>
        <taxon>Archamoebae</taxon>
        <taxon>Mastigamoebida</taxon>
        <taxon>Entamoebidae</taxon>
        <taxon>Entamoeba</taxon>
    </lineage>
</organism>
<keyword evidence="6" id="KW-1185">Reference proteome</keyword>
<dbReference type="SMART" id="SM00175">
    <property type="entry name" value="RAB"/>
    <property type="match status" value="1"/>
</dbReference>
<comment type="similarity">
    <text evidence="1">Belongs to the small GTPase superfamily. Rab family.</text>
</comment>
<dbReference type="CDD" id="cd00876">
    <property type="entry name" value="Ras"/>
    <property type="match status" value="1"/>
</dbReference>
<evidence type="ECO:0000256" key="2">
    <source>
        <dbReference type="ARBA" id="ARBA00010142"/>
    </source>
</evidence>
<evidence type="ECO:0000313" key="5">
    <source>
        <dbReference type="EMBL" id="ELP83651.1"/>
    </source>
</evidence>
<dbReference type="RefSeq" id="XP_004182997.1">
    <property type="nucleotide sequence ID" value="XM_004182949.1"/>
</dbReference>
<dbReference type="Pfam" id="PF00071">
    <property type="entry name" value="Ras"/>
    <property type="match status" value="1"/>
</dbReference>
<dbReference type="GO" id="GO:0005525">
    <property type="term" value="F:GTP binding"/>
    <property type="evidence" value="ECO:0007669"/>
    <property type="project" value="UniProtKB-KW"/>
</dbReference>
<dbReference type="SMART" id="SM00173">
    <property type="entry name" value="RAS"/>
    <property type="match status" value="1"/>
</dbReference>
<protein>
    <recommendedName>
        <fullName evidence="7">Ras</fullName>
    </recommendedName>
</protein>
<keyword evidence="4" id="KW-0342">GTP-binding</keyword>
<dbReference type="SMART" id="SM00174">
    <property type="entry name" value="RHO"/>
    <property type="match status" value="1"/>
</dbReference>
<gene>
    <name evidence="5" type="ORF">EIN_008870</name>
</gene>
<dbReference type="EMBL" id="KB207241">
    <property type="protein sequence ID" value="ELP83651.1"/>
    <property type="molecule type" value="Genomic_DNA"/>
</dbReference>
<dbReference type="KEGG" id="eiv:EIN_008870"/>
<dbReference type="PRINTS" id="PR00449">
    <property type="entry name" value="RASTRNSFRMNG"/>
</dbReference>
<dbReference type="GeneID" id="14882624"/>
<keyword evidence="3" id="KW-0547">Nucleotide-binding</keyword>
<dbReference type="PROSITE" id="PS51421">
    <property type="entry name" value="RAS"/>
    <property type="match status" value="1"/>
</dbReference>
<dbReference type="InterPro" id="IPR005225">
    <property type="entry name" value="Small_GTP-bd"/>
</dbReference>
<dbReference type="InterPro" id="IPR001806">
    <property type="entry name" value="Small_GTPase"/>
</dbReference>
<dbReference type="GO" id="GO:0016020">
    <property type="term" value="C:membrane"/>
    <property type="evidence" value="ECO:0007669"/>
    <property type="project" value="InterPro"/>
</dbReference>
<dbReference type="PANTHER" id="PTHR24070">
    <property type="entry name" value="RAS, DI-RAS, AND RHEB FAMILY MEMBERS OF SMALL GTPASE SUPERFAMILY"/>
    <property type="match status" value="1"/>
</dbReference>
<dbReference type="SUPFAM" id="SSF52540">
    <property type="entry name" value="P-loop containing nucleoside triphosphate hydrolases"/>
    <property type="match status" value="1"/>
</dbReference>
<dbReference type="InterPro" id="IPR020849">
    <property type="entry name" value="Small_GTPase_Ras-type"/>
</dbReference>
<dbReference type="InterPro" id="IPR027417">
    <property type="entry name" value="P-loop_NTPase"/>
</dbReference>
<sequence length="173" mass="20054">MSPIRIVMLGCMGVGKSTIIVQLVINRFLELYDPTIEDTYRTRISIDREAVLIEVVDTVSAYEYPGCYDKYIKSSDGFVIVYSITSYSSFVDADFYRKEVYNAFDGNFSKHIPIVLCGNKCDLEFERQVCTIYAKNVVDEWKILFYETSAKNNTNITEMFQVLVEDIKEKKQY</sequence>
<dbReference type="OrthoDB" id="5976022at2759"/>